<protein>
    <submittedName>
        <fullName evidence="2">Uncharacterized protein</fullName>
    </submittedName>
</protein>
<dbReference type="Proteomes" id="UP001479436">
    <property type="component" value="Unassembled WGS sequence"/>
</dbReference>
<comment type="caution">
    <text evidence="2">The sequence shown here is derived from an EMBL/GenBank/DDBJ whole genome shotgun (WGS) entry which is preliminary data.</text>
</comment>
<feature type="region of interest" description="Disordered" evidence="1">
    <location>
        <begin position="107"/>
        <end position="207"/>
    </location>
</feature>
<evidence type="ECO:0000256" key="1">
    <source>
        <dbReference type="SAM" id="MobiDB-lite"/>
    </source>
</evidence>
<gene>
    <name evidence="2" type="ORF">K7432_018334</name>
</gene>
<accession>A0ABR2VJ68</accession>
<evidence type="ECO:0000313" key="2">
    <source>
        <dbReference type="EMBL" id="KAK9659886.1"/>
    </source>
</evidence>
<dbReference type="EMBL" id="JASJQH010012600">
    <property type="protein sequence ID" value="KAK9659886.1"/>
    <property type="molecule type" value="Genomic_DNA"/>
</dbReference>
<feature type="compositionally biased region" description="Polar residues" evidence="1">
    <location>
        <begin position="107"/>
        <end position="131"/>
    </location>
</feature>
<organism evidence="2 3">
    <name type="scientific">Basidiobolus ranarum</name>
    <dbReference type="NCBI Taxonomy" id="34480"/>
    <lineage>
        <taxon>Eukaryota</taxon>
        <taxon>Fungi</taxon>
        <taxon>Fungi incertae sedis</taxon>
        <taxon>Zoopagomycota</taxon>
        <taxon>Entomophthoromycotina</taxon>
        <taxon>Basidiobolomycetes</taxon>
        <taxon>Basidiobolales</taxon>
        <taxon>Basidiobolaceae</taxon>
        <taxon>Basidiobolus</taxon>
    </lineage>
</organism>
<sequence length="271" mass="27988">MDFEWLYSAHDATKPSSSKYYMGLVDKLNTLCAGLDVVVCIEKPEKSGYVATDLDKMSSQDLVTAVTSLGIKVDAGICAKSDKKPSVTIDMVLVNLERKGIQILNQDSSGSSTYLSTNPGNKGSSMGHQSPSGGGISDKHVAPAKNSSPNSYESPNKHGDSGVIPDSGNKGSKDNDSYKSAATGGDTGGSGKSSSNTGDYTKGSKPASQPLCNDICNSLSLLGVKVDVSICLSKKNTGPTAPVLSVNPGCPTLITNAKLLGIAHVDVSLCH</sequence>
<keyword evidence="3" id="KW-1185">Reference proteome</keyword>
<feature type="compositionally biased region" description="Polar residues" evidence="1">
    <location>
        <begin position="145"/>
        <end position="154"/>
    </location>
</feature>
<evidence type="ECO:0000313" key="3">
    <source>
        <dbReference type="Proteomes" id="UP001479436"/>
    </source>
</evidence>
<name>A0ABR2VJ68_9FUNG</name>
<proteinExistence type="predicted"/>
<reference evidence="2 3" key="1">
    <citation type="submission" date="2023-04" db="EMBL/GenBank/DDBJ databases">
        <title>Genome of Basidiobolus ranarum AG-B5.</title>
        <authorList>
            <person name="Stajich J.E."/>
            <person name="Carter-House D."/>
            <person name="Gryganskyi A."/>
        </authorList>
    </citation>
    <scope>NUCLEOTIDE SEQUENCE [LARGE SCALE GENOMIC DNA]</scope>
    <source>
        <strain evidence="2 3">AG-B5</strain>
    </source>
</reference>